<keyword evidence="2" id="KW-1185">Reference proteome</keyword>
<accession>A0AAD5CMP1</accession>
<dbReference type="Gene3D" id="1.10.510.10">
    <property type="entry name" value="Transferase(Phosphotransferase) domain 1"/>
    <property type="match status" value="1"/>
</dbReference>
<comment type="caution">
    <text evidence="1">The sequence shown here is derived from an EMBL/GenBank/DDBJ whole genome shotgun (WGS) entry which is preliminary data.</text>
</comment>
<evidence type="ECO:0000313" key="1">
    <source>
        <dbReference type="EMBL" id="KAI7743940.1"/>
    </source>
</evidence>
<reference evidence="1" key="1">
    <citation type="submission" date="2022-06" db="EMBL/GenBank/DDBJ databases">
        <title>Uncovering the hologenomic basis of an extraordinary plant invasion.</title>
        <authorList>
            <person name="Bieker V.C."/>
            <person name="Martin M.D."/>
            <person name="Gilbert T."/>
            <person name="Hodgins K."/>
            <person name="Battlay P."/>
            <person name="Petersen B."/>
            <person name="Wilson J."/>
        </authorList>
    </citation>
    <scope>NUCLEOTIDE SEQUENCE</scope>
    <source>
        <strain evidence="1">AA19_3_7</strain>
        <tissue evidence="1">Leaf</tissue>
    </source>
</reference>
<organism evidence="1 2">
    <name type="scientific">Ambrosia artemisiifolia</name>
    <name type="common">Common ragweed</name>
    <dbReference type="NCBI Taxonomy" id="4212"/>
    <lineage>
        <taxon>Eukaryota</taxon>
        <taxon>Viridiplantae</taxon>
        <taxon>Streptophyta</taxon>
        <taxon>Embryophyta</taxon>
        <taxon>Tracheophyta</taxon>
        <taxon>Spermatophyta</taxon>
        <taxon>Magnoliopsida</taxon>
        <taxon>eudicotyledons</taxon>
        <taxon>Gunneridae</taxon>
        <taxon>Pentapetalae</taxon>
        <taxon>asterids</taxon>
        <taxon>campanulids</taxon>
        <taxon>Asterales</taxon>
        <taxon>Asteraceae</taxon>
        <taxon>Asteroideae</taxon>
        <taxon>Heliantheae alliance</taxon>
        <taxon>Heliantheae</taxon>
        <taxon>Ambrosia</taxon>
    </lineage>
</organism>
<name>A0AAD5CMP1_AMBAR</name>
<evidence type="ECO:0000313" key="2">
    <source>
        <dbReference type="Proteomes" id="UP001206925"/>
    </source>
</evidence>
<sequence>MVLFEVLCGRLSYIRDTDNILLVADEAKEHYDTKKLDRIIDPVLRKQMTPDSLCKFSAIAYECLKARDHRPLIDVVKKELEEALQIQLKHENTERIRSLSISCEGDIIDDEYWKKKLPNHYQRYIQRSDEPLHYANKKELYLCLCEGFLCDDGQLFFSLSKSNGGICSMLPTTRILCDDIEYEHLYTLSLYESRFREVKILGHASSYDFTCRLQLQMFSPQNMYACYLVFKFEDNNKQPDDNHMFTAEYGLGRRLLGKVLVHMSGFSRDRLKIKPKSNHRELGTKELEMRKDGMEYDLETWMEERMDGWKEVMLTKPLDKLINQSTLKVRLSVLGGSFGGVIVEGIEFRP</sequence>
<dbReference type="Pfam" id="PF14299">
    <property type="entry name" value="PP2"/>
    <property type="match status" value="1"/>
</dbReference>
<dbReference type="Proteomes" id="UP001206925">
    <property type="component" value="Unassembled WGS sequence"/>
</dbReference>
<dbReference type="AlphaFoldDB" id="A0AAD5CMP1"/>
<feature type="non-terminal residue" evidence="1">
    <location>
        <position position="1"/>
    </location>
</feature>
<protein>
    <submittedName>
        <fullName evidence="1">Uncharacterized protein</fullName>
    </submittedName>
</protein>
<dbReference type="InterPro" id="IPR025886">
    <property type="entry name" value="PP2-like"/>
</dbReference>
<dbReference type="PANTHER" id="PTHR32278">
    <property type="entry name" value="F-BOX DOMAIN-CONTAINING PROTEIN"/>
    <property type="match status" value="1"/>
</dbReference>
<proteinExistence type="predicted"/>
<gene>
    <name evidence="1" type="ORF">M8C21_008049</name>
</gene>
<dbReference type="PANTHER" id="PTHR32278:SF135">
    <property type="entry name" value="F-BOX PROTEIN PP2-B12"/>
    <property type="match status" value="1"/>
</dbReference>
<dbReference type="EMBL" id="JAMZMK010007625">
    <property type="protein sequence ID" value="KAI7743940.1"/>
    <property type="molecule type" value="Genomic_DNA"/>
</dbReference>